<dbReference type="EMBL" id="BPLR01017305">
    <property type="protein sequence ID" value="GIY90248.1"/>
    <property type="molecule type" value="Genomic_DNA"/>
</dbReference>
<evidence type="ECO:0000313" key="2">
    <source>
        <dbReference type="EMBL" id="GIY90248.1"/>
    </source>
</evidence>
<keyword evidence="3" id="KW-1185">Reference proteome</keyword>
<dbReference type="Proteomes" id="UP001054945">
    <property type="component" value="Unassembled WGS sequence"/>
</dbReference>
<dbReference type="AlphaFoldDB" id="A0AAV4X716"/>
<evidence type="ECO:0000313" key="3">
    <source>
        <dbReference type="Proteomes" id="UP001054945"/>
    </source>
</evidence>
<evidence type="ECO:0000256" key="1">
    <source>
        <dbReference type="SAM" id="MobiDB-lite"/>
    </source>
</evidence>
<feature type="compositionally biased region" description="Basic and acidic residues" evidence="1">
    <location>
        <begin position="113"/>
        <end position="122"/>
    </location>
</feature>
<protein>
    <submittedName>
        <fullName evidence="2">Uncharacterized protein</fullName>
    </submittedName>
</protein>
<comment type="caution">
    <text evidence="2">The sequence shown here is derived from an EMBL/GenBank/DDBJ whole genome shotgun (WGS) entry which is preliminary data.</text>
</comment>
<feature type="compositionally biased region" description="Low complexity" evidence="1">
    <location>
        <begin position="123"/>
        <end position="149"/>
    </location>
</feature>
<proteinExistence type="predicted"/>
<sequence length="156" mass="17019">MPVRIHFLSIDFSALFQAYCLHNVLCIDHGPTWTVVPESVEALSVASVDQHRDGRSALPPEVPFYREKEGARSQECLAEDDKGRHQGGQCAPDAEWGTSRPILSEAYTAEEAVNRSESEDFKSSSSCSLDLSGWPKDSISSCPSSSTLSCPANGIW</sequence>
<organism evidence="2 3">
    <name type="scientific">Caerostris extrusa</name>
    <name type="common">Bark spider</name>
    <name type="synonym">Caerostris bankana</name>
    <dbReference type="NCBI Taxonomy" id="172846"/>
    <lineage>
        <taxon>Eukaryota</taxon>
        <taxon>Metazoa</taxon>
        <taxon>Ecdysozoa</taxon>
        <taxon>Arthropoda</taxon>
        <taxon>Chelicerata</taxon>
        <taxon>Arachnida</taxon>
        <taxon>Araneae</taxon>
        <taxon>Araneomorphae</taxon>
        <taxon>Entelegynae</taxon>
        <taxon>Araneoidea</taxon>
        <taxon>Araneidae</taxon>
        <taxon>Caerostris</taxon>
    </lineage>
</organism>
<feature type="region of interest" description="Disordered" evidence="1">
    <location>
        <begin position="75"/>
        <end position="97"/>
    </location>
</feature>
<gene>
    <name evidence="2" type="ORF">CEXT_481761</name>
</gene>
<accession>A0AAV4X716</accession>
<reference evidence="2 3" key="1">
    <citation type="submission" date="2021-06" db="EMBL/GenBank/DDBJ databases">
        <title>Caerostris extrusa draft genome.</title>
        <authorList>
            <person name="Kono N."/>
            <person name="Arakawa K."/>
        </authorList>
    </citation>
    <scope>NUCLEOTIDE SEQUENCE [LARGE SCALE GENOMIC DNA]</scope>
</reference>
<feature type="region of interest" description="Disordered" evidence="1">
    <location>
        <begin position="113"/>
        <end position="156"/>
    </location>
</feature>
<name>A0AAV4X716_CAEEX</name>